<feature type="compositionally biased region" description="Polar residues" evidence="2">
    <location>
        <begin position="652"/>
        <end position="661"/>
    </location>
</feature>
<evidence type="ECO:0000313" key="3">
    <source>
        <dbReference type="EMBL" id="ERN01761.1"/>
    </source>
</evidence>
<feature type="region of interest" description="Disordered" evidence="2">
    <location>
        <begin position="630"/>
        <end position="668"/>
    </location>
</feature>
<name>W1P2G9_AMBTC</name>
<accession>W1P2G9</accession>
<feature type="compositionally biased region" description="Polar residues" evidence="2">
    <location>
        <begin position="479"/>
        <end position="488"/>
    </location>
</feature>
<dbReference type="OrthoDB" id="1899721at2759"/>
<feature type="compositionally biased region" description="Basic and acidic residues" evidence="2">
    <location>
        <begin position="468"/>
        <end position="478"/>
    </location>
</feature>
<dbReference type="Proteomes" id="UP000017836">
    <property type="component" value="Unassembled WGS sequence"/>
</dbReference>
<evidence type="ECO:0000256" key="1">
    <source>
        <dbReference type="SAM" id="Coils"/>
    </source>
</evidence>
<feature type="compositionally biased region" description="Polar residues" evidence="2">
    <location>
        <begin position="425"/>
        <end position="438"/>
    </location>
</feature>
<organism evidence="3 4">
    <name type="scientific">Amborella trichopoda</name>
    <dbReference type="NCBI Taxonomy" id="13333"/>
    <lineage>
        <taxon>Eukaryota</taxon>
        <taxon>Viridiplantae</taxon>
        <taxon>Streptophyta</taxon>
        <taxon>Embryophyta</taxon>
        <taxon>Tracheophyta</taxon>
        <taxon>Spermatophyta</taxon>
        <taxon>Magnoliopsida</taxon>
        <taxon>Amborellales</taxon>
        <taxon>Amborellaceae</taxon>
        <taxon>Amborella</taxon>
    </lineage>
</organism>
<keyword evidence="1" id="KW-0175">Coiled coil</keyword>
<dbReference type="eggNOG" id="ENOG502QVGB">
    <property type="taxonomic scope" value="Eukaryota"/>
</dbReference>
<dbReference type="AlphaFoldDB" id="W1P2G9"/>
<gene>
    <name evidence="3" type="ORF">AMTR_s00097p00145190</name>
</gene>
<dbReference type="HOGENOM" id="CLU_350699_0_0_1"/>
<proteinExistence type="predicted"/>
<feature type="region of interest" description="Disordered" evidence="2">
    <location>
        <begin position="322"/>
        <end position="359"/>
    </location>
</feature>
<keyword evidence="4" id="KW-1185">Reference proteome</keyword>
<feature type="coiled-coil region" evidence="1">
    <location>
        <begin position="77"/>
        <end position="303"/>
    </location>
</feature>
<dbReference type="PANTHER" id="PTHR34380">
    <property type="entry name" value="BNAA03G12380D PROTEIN"/>
    <property type="match status" value="1"/>
</dbReference>
<feature type="region of interest" description="Disordered" evidence="2">
    <location>
        <begin position="410"/>
        <end position="488"/>
    </location>
</feature>
<dbReference type="EMBL" id="KI394743">
    <property type="protein sequence ID" value="ERN01761.1"/>
    <property type="molecule type" value="Genomic_DNA"/>
</dbReference>
<feature type="compositionally biased region" description="Polar residues" evidence="2">
    <location>
        <begin position="324"/>
        <end position="344"/>
    </location>
</feature>
<evidence type="ECO:0000256" key="2">
    <source>
        <dbReference type="SAM" id="MobiDB-lite"/>
    </source>
</evidence>
<evidence type="ECO:0000313" key="4">
    <source>
        <dbReference type="Proteomes" id="UP000017836"/>
    </source>
</evidence>
<dbReference type="PANTHER" id="PTHR34380:SF1">
    <property type="entry name" value="OS01G0221300 PROTEIN"/>
    <property type="match status" value="1"/>
</dbReference>
<protein>
    <submittedName>
        <fullName evidence="3">Uncharacterized protein</fullName>
    </submittedName>
</protein>
<dbReference type="Gramene" id="ERN01761">
    <property type="protein sequence ID" value="ERN01761"/>
    <property type="gene ID" value="AMTR_s00097p00145190"/>
</dbReference>
<sequence length="803" mass="90842">MDSEMDINGGGISENALSDEVRYSIAAFLCLIKRAFRASDFEEIEKQLKLKEESYKKEKFALEARVERISRLGSEELHKKEEQLKGVMIKNEEIMNQGLELKQKYEDLNKENDELRKKKEQLKDVKKQKLTLEAKVERISRLGSEELHKKKEQLKRVMIKNEEIMNQGLELRKKYEDLKKENDELRKKDEQLKDVMKENEEMRNDKEELKKTCENLIRKNKLMEADLGEEHEAKEKVERLVEELRETERGCRAKCIELEARYSQLNFGKLITENELENCKRRCSELEERLSVKEEDYRAISDREQLLKDRISGLMEIWKDFSPPETQKNMELGSSKTRDSAQNPTHERADKARKRTKTKQVRSADINLFDNLPCYSRLPCMARVSVGRFNAGEPSITGVSNDGFKDVGEQVSSPECAGSGRNGLITPSNCSNLGNVKSTKPVKEGPIQISDSDSETSGGAEAACIEETYPREPHKSGRETPNSVCGNSSTEEDFVFVHNEKRIGQSFTPKRGRRTRVVRESDSEDDADALVSYFEVRNSEENVINMGGEEEGSDYGSGCKSLGGLAINGSDNEKRMGSTVRNEKRIGQSFTPKRGRQTRVIRESNSEDDADALVSRFKVRKLEENVINMGAAEEGPDRGSEGESLGGFIVNGSDTSNSSADNGEGSGSSYHKEFNEILASMSSKHSLKWDFEADMLAAFAKNPELCMKAVCALYRQQTSDEQSTKFSLHANSRGFNKFDAYKGSHIAEFLTEGDAYGPLKKSAKELENYDHGAVDYCSKLASHYSKQLFKIYQSGEDPLFGPS</sequence>
<reference evidence="4" key="1">
    <citation type="journal article" date="2013" name="Science">
        <title>The Amborella genome and the evolution of flowering plants.</title>
        <authorList>
            <consortium name="Amborella Genome Project"/>
        </authorList>
    </citation>
    <scope>NUCLEOTIDE SEQUENCE [LARGE SCALE GENOMIC DNA]</scope>
</reference>